<reference evidence="4" key="1">
    <citation type="journal article" date="2020" name="Phytopathology">
        <title>Genome sequence of the chestnut blight fungus Cryphonectria parasitica EP155: A fundamental resource for an archetypical invasive plant pathogen.</title>
        <authorList>
            <person name="Crouch J.A."/>
            <person name="Dawe A."/>
            <person name="Aerts A."/>
            <person name="Barry K."/>
            <person name="Churchill A.C.L."/>
            <person name="Grimwood J."/>
            <person name="Hillman B."/>
            <person name="Milgroom M.G."/>
            <person name="Pangilinan J."/>
            <person name="Smith M."/>
            <person name="Salamov A."/>
            <person name="Schmutz J."/>
            <person name="Yadav J."/>
            <person name="Grigoriev I.V."/>
            <person name="Nuss D."/>
        </authorList>
    </citation>
    <scope>NUCLEOTIDE SEQUENCE</scope>
    <source>
        <strain evidence="4">EP155</strain>
    </source>
</reference>
<keyword evidence="5" id="KW-1185">Reference proteome</keyword>
<feature type="region of interest" description="Disordered" evidence="1">
    <location>
        <begin position="156"/>
        <end position="186"/>
    </location>
</feature>
<feature type="transmembrane region" description="Helical" evidence="2">
    <location>
        <begin position="411"/>
        <end position="435"/>
    </location>
</feature>
<dbReference type="InterPro" id="IPR019413">
    <property type="entry name" value="Dsc3_ub-like_dom"/>
</dbReference>
<feature type="domain" description="DSC E3 ubiquitin ligase complex subunit 3 ubiquitin-like" evidence="3">
    <location>
        <begin position="44"/>
        <end position="101"/>
    </location>
</feature>
<feature type="region of interest" description="Disordered" evidence="1">
    <location>
        <begin position="486"/>
        <end position="528"/>
    </location>
</feature>
<protein>
    <recommendedName>
        <fullName evidence="3">DSC E3 ubiquitin ligase complex subunit 3 ubiquitin-like domain-containing protein</fullName>
    </recommendedName>
</protein>
<accession>A0A9P4YCQ3</accession>
<feature type="compositionally biased region" description="Low complexity" evidence="1">
    <location>
        <begin position="602"/>
        <end position="612"/>
    </location>
</feature>
<dbReference type="Proteomes" id="UP000803844">
    <property type="component" value="Unassembled WGS sequence"/>
</dbReference>
<feature type="transmembrane region" description="Helical" evidence="2">
    <location>
        <begin position="447"/>
        <end position="468"/>
    </location>
</feature>
<evidence type="ECO:0000256" key="1">
    <source>
        <dbReference type="SAM" id="MobiDB-lite"/>
    </source>
</evidence>
<dbReference type="AlphaFoldDB" id="A0A9P4YCQ3"/>
<feature type="compositionally biased region" description="Low complexity" evidence="1">
    <location>
        <begin position="241"/>
        <end position="258"/>
    </location>
</feature>
<dbReference type="Gene3D" id="3.10.20.90">
    <property type="entry name" value="Phosphatidylinositol 3-kinase Catalytic Subunit, Chain A, domain 1"/>
    <property type="match status" value="1"/>
</dbReference>
<comment type="caution">
    <text evidence="4">The sequence shown here is derived from an EMBL/GenBank/DDBJ whole genome shotgun (WGS) entry which is preliminary data.</text>
</comment>
<organism evidence="4 5">
    <name type="scientific">Cryphonectria parasitica (strain ATCC 38755 / EP155)</name>
    <dbReference type="NCBI Taxonomy" id="660469"/>
    <lineage>
        <taxon>Eukaryota</taxon>
        <taxon>Fungi</taxon>
        <taxon>Dikarya</taxon>
        <taxon>Ascomycota</taxon>
        <taxon>Pezizomycotina</taxon>
        <taxon>Sordariomycetes</taxon>
        <taxon>Sordariomycetidae</taxon>
        <taxon>Diaporthales</taxon>
        <taxon>Cryphonectriaceae</taxon>
        <taxon>Cryphonectria-Endothia species complex</taxon>
        <taxon>Cryphonectria</taxon>
    </lineage>
</organism>
<dbReference type="EMBL" id="MU032344">
    <property type="protein sequence ID" value="KAF3770650.1"/>
    <property type="molecule type" value="Genomic_DNA"/>
</dbReference>
<keyword evidence="2" id="KW-0812">Transmembrane</keyword>
<feature type="compositionally biased region" description="Polar residues" evidence="1">
    <location>
        <begin position="337"/>
        <end position="349"/>
    </location>
</feature>
<dbReference type="RefSeq" id="XP_040781611.1">
    <property type="nucleotide sequence ID" value="XM_040921132.1"/>
</dbReference>
<dbReference type="OrthoDB" id="21589at2759"/>
<gene>
    <name evidence="4" type="ORF">M406DRAFT_336270</name>
</gene>
<proteinExistence type="predicted"/>
<evidence type="ECO:0000256" key="2">
    <source>
        <dbReference type="SAM" id="Phobius"/>
    </source>
</evidence>
<dbReference type="PANTHER" id="PTHR12943">
    <property type="entry name" value="HOMOCYSTEINE-RESPONSIVE ENDOPLASMIC RETICULUM-RESIDENT UNIQUITIN-LIKE DOMAIN HERPUD PROTEIN FAMILY MEMBER"/>
    <property type="match status" value="1"/>
</dbReference>
<dbReference type="InterPro" id="IPR029071">
    <property type="entry name" value="Ubiquitin-like_domsf"/>
</dbReference>
<feature type="region of interest" description="Disordered" evidence="1">
    <location>
        <begin position="333"/>
        <end position="366"/>
    </location>
</feature>
<evidence type="ECO:0000313" key="4">
    <source>
        <dbReference type="EMBL" id="KAF3770650.1"/>
    </source>
</evidence>
<feature type="compositionally biased region" description="Polar residues" evidence="1">
    <location>
        <begin position="633"/>
        <end position="644"/>
    </location>
</feature>
<feature type="region of interest" description="Disordered" evidence="1">
    <location>
        <begin position="115"/>
        <end position="142"/>
    </location>
</feature>
<dbReference type="GeneID" id="63838261"/>
<feature type="compositionally biased region" description="Low complexity" evidence="1">
    <location>
        <begin position="619"/>
        <end position="629"/>
    </location>
</feature>
<dbReference type="SUPFAM" id="SSF54236">
    <property type="entry name" value="Ubiquitin-like"/>
    <property type="match status" value="1"/>
</dbReference>
<evidence type="ECO:0000259" key="3">
    <source>
        <dbReference type="Pfam" id="PF10302"/>
    </source>
</evidence>
<feature type="region of interest" description="Disordered" evidence="1">
    <location>
        <begin position="1"/>
        <end position="21"/>
    </location>
</feature>
<dbReference type="GO" id="GO:0030968">
    <property type="term" value="P:endoplasmic reticulum unfolded protein response"/>
    <property type="evidence" value="ECO:0007669"/>
    <property type="project" value="TreeGrafter"/>
</dbReference>
<feature type="region of interest" description="Disordered" evidence="1">
    <location>
        <begin position="228"/>
        <end position="280"/>
    </location>
</feature>
<keyword evidence="2" id="KW-1133">Transmembrane helix</keyword>
<dbReference type="Pfam" id="PF10302">
    <property type="entry name" value="Dsc3_N"/>
    <property type="match status" value="1"/>
</dbReference>
<name>A0A9P4YCQ3_CRYP1</name>
<feature type="compositionally biased region" description="Basic and acidic residues" evidence="1">
    <location>
        <begin position="581"/>
        <end position="601"/>
    </location>
</feature>
<feature type="region of interest" description="Disordered" evidence="1">
    <location>
        <begin position="581"/>
        <end position="650"/>
    </location>
</feature>
<evidence type="ECO:0000313" key="5">
    <source>
        <dbReference type="Proteomes" id="UP000803844"/>
    </source>
</evidence>
<dbReference type="InterPro" id="IPR039751">
    <property type="entry name" value="HERPUD1/2"/>
</dbReference>
<sequence>MADETGSSSAAPPSPPPQEELSVNISIVSPSPSVDEALRFPGLPASTTVAELKEKIRDVLESKPTNEQQRLIHQGKLLAREQDTLLQMLGEQRPHPHQQQQRIQHYMNQVQQRMGMTPPDQARGGQAASIPPPQGGAAVTPNGDVYRITTQTSALWGPDGQLQGIARPSSQPANAGASGPDLPLTSTDVGNIFRAADATQATARMTDAMQRSAHGAAMAHLNQLHLNGQLPPIQTPGVTVPWRPASAAPAPNSRTATPETTRTQSHDSLSAQSNRLPTPSLPEVYIVNSPQGPRALLMNTSAELYYTPSPRTYHVPTITTAMFPPTWFSPLPRVASGPQQAQAPTQSHPGGSAPAQQQAAAQQAPQQGNIRVNTYQGPAAAQQPAGQPQIRVQPLAPGAAHMHPANPEGNLAAALLAALWPHVWLLIRLAVFVWWFTSANTSWTRWFIIMSLATAVFLVNTGLFNGLANELFQPVRQHLEGLIPFAGPERRRNNAPPAHEGGENNNRNNPNPQAGQHQGEPDPAQAAARLVEQRREQNANWLLDQIRRIERASLLLLASILPGVAERHIARLEAEARAERERQEAAERAEQERREEEERTAAEAASASAATGQEEESAAGDADGAQQDGNVPPSGTSGEQQQQPEPVAAS</sequence>
<dbReference type="PANTHER" id="PTHR12943:SF27">
    <property type="entry name" value="HOMOCYSTEINE-INDUCED ENDOPLASMIC RETICULUM PROTEIN, ISOFORM A"/>
    <property type="match status" value="1"/>
</dbReference>
<keyword evidence="2" id="KW-0472">Membrane</keyword>
<feature type="compositionally biased region" description="Polar residues" evidence="1">
    <location>
        <begin position="259"/>
        <end position="277"/>
    </location>
</feature>
<feature type="compositionally biased region" description="Low complexity" evidence="1">
    <location>
        <begin position="353"/>
        <end position="366"/>
    </location>
</feature>